<organism evidence="2 3">
    <name type="scientific">Eleusine coracana subsp. coracana</name>
    <dbReference type="NCBI Taxonomy" id="191504"/>
    <lineage>
        <taxon>Eukaryota</taxon>
        <taxon>Viridiplantae</taxon>
        <taxon>Streptophyta</taxon>
        <taxon>Embryophyta</taxon>
        <taxon>Tracheophyta</taxon>
        <taxon>Spermatophyta</taxon>
        <taxon>Magnoliopsida</taxon>
        <taxon>Liliopsida</taxon>
        <taxon>Poales</taxon>
        <taxon>Poaceae</taxon>
        <taxon>PACMAD clade</taxon>
        <taxon>Chloridoideae</taxon>
        <taxon>Cynodonteae</taxon>
        <taxon>Eleusininae</taxon>
        <taxon>Eleusine</taxon>
    </lineage>
</organism>
<dbReference type="EMBL" id="BQKI01000084">
    <property type="protein sequence ID" value="GJN32790.1"/>
    <property type="molecule type" value="Genomic_DNA"/>
</dbReference>
<gene>
    <name evidence="2" type="primary">gb21318</name>
    <name evidence="2" type="ORF">PR202_gb21318</name>
</gene>
<evidence type="ECO:0000313" key="2">
    <source>
        <dbReference type="EMBL" id="GJN32790.1"/>
    </source>
</evidence>
<feature type="compositionally biased region" description="Low complexity" evidence="1">
    <location>
        <begin position="145"/>
        <end position="154"/>
    </location>
</feature>
<dbReference type="Proteomes" id="UP001054889">
    <property type="component" value="Unassembled WGS sequence"/>
</dbReference>
<keyword evidence="3" id="KW-1185">Reference proteome</keyword>
<feature type="compositionally biased region" description="Low complexity" evidence="1">
    <location>
        <begin position="87"/>
        <end position="98"/>
    </location>
</feature>
<feature type="region of interest" description="Disordered" evidence="1">
    <location>
        <begin position="121"/>
        <end position="154"/>
    </location>
</feature>
<comment type="caution">
    <text evidence="2">The sequence shown here is derived from an EMBL/GenBank/DDBJ whole genome shotgun (WGS) entry which is preliminary data.</text>
</comment>
<evidence type="ECO:0000313" key="3">
    <source>
        <dbReference type="Proteomes" id="UP001054889"/>
    </source>
</evidence>
<proteinExistence type="predicted"/>
<reference evidence="2" key="2">
    <citation type="submission" date="2021-12" db="EMBL/GenBank/DDBJ databases">
        <title>Resequencing data analysis of finger millet.</title>
        <authorList>
            <person name="Hatakeyama M."/>
            <person name="Aluri S."/>
            <person name="Balachadran M.T."/>
            <person name="Sivarajan S.R."/>
            <person name="Poveda L."/>
            <person name="Shimizu-Inatsugi R."/>
            <person name="Schlapbach R."/>
            <person name="Sreeman S.M."/>
            <person name="Shimizu K.K."/>
        </authorList>
    </citation>
    <scope>NUCLEOTIDE SEQUENCE</scope>
</reference>
<reference evidence="2" key="1">
    <citation type="journal article" date="2018" name="DNA Res.">
        <title>Multiple hybrid de novo genome assembly of finger millet, an orphan allotetraploid crop.</title>
        <authorList>
            <person name="Hatakeyama M."/>
            <person name="Aluri S."/>
            <person name="Balachadran M.T."/>
            <person name="Sivarajan S.R."/>
            <person name="Patrignani A."/>
            <person name="Gruter S."/>
            <person name="Poveda L."/>
            <person name="Shimizu-Inatsugi R."/>
            <person name="Baeten J."/>
            <person name="Francoijs K.J."/>
            <person name="Nataraja K.N."/>
            <person name="Reddy Y.A.N."/>
            <person name="Phadnis S."/>
            <person name="Ravikumar R.L."/>
            <person name="Schlapbach R."/>
            <person name="Sreeman S.M."/>
            <person name="Shimizu K.K."/>
        </authorList>
    </citation>
    <scope>NUCLEOTIDE SEQUENCE</scope>
</reference>
<evidence type="ECO:0000256" key="1">
    <source>
        <dbReference type="SAM" id="MobiDB-lite"/>
    </source>
</evidence>
<feature type="region of interest" description="Disordered" evidence="1">
    <location>
        <begin position="81"/>
        <end position="108"/>
    </location>
</feature>
<protein>
    <submittedName>
        <fullName evidence="2">Uncharacterized protein</fullName>
    </submittedName>
</protein>
<feature type="region of interest" description="Disordered" evidence="1">
    <location>
        <begin position="1"/>
        <end position="48"/>
    </location>
</feature>
<dbReference type="AlphaFoldDB" id="A0AAV5FEW5"/>
<sequence length="154" mass="17003">MRRLSSCRRLAASLPPPPARRISSRRRSATSLPPSPARRLPHSSGDEFYSLDGRQELERWRAASVPPSSDVEIRLGLDLATRMGGASPPSYRGRSGASPPSPSCHRRRRLAPFGPVALYWPWSSPTGPGATTQARRRAPEERARQQAQRRQSSA</sequence>
<accession>A0AAV5FEW5</accession>
<name>A0AAV5FEW5_ELECO</name>